<dbReference type="GO" id="GO:0000981">
    <property type="term" value="F:DNA-binding transcription factor activity, RNA polymerase II-specific"/>
    <property type="evidence" value="ECO:0007669"/>
    <property type="project" value="InterPro"/>
</dbReference>
<gene>
    <name evidence="15" type="ORF">MATL_G00256670</name>
</gene>
<proteinExistence type="predicted"/>
<feature type="region of interest" description="Disordered" evidence="12">
    <location>
        <begin position="443"/>
        <end position="505"/>
    </location>
</feature>
<feature type="domain" description="Homeobox" evidence="13">
    <location>
        <begin position="43"/>
        <end position="103"/>
    </location>
</feature>
<feature type="domain" description="Homeobox" evidence="13">
    <location>
        <begin position="140"/>
        <end position="200"/>
    </location>
</feature>
<dbReference type="OrthoDB" id="6417226at2759"/>
<evidence type="ECO:0000256" key="5">
    <source>
        <dbReference type="ARBA" id="ARBA00022833"/>
    </source>
</evidence>
<evidence type="ECO:0000256" key="4">
    <source>
        <dbReference type="ARBA" id="ARBA00022771"/>
    </source>
</evidence>
<keyword evidence="7 10" id="KW-0371">Homeobox</keyword>
<dbReference type="FunFam" id="1.10.10.60:FF:000082">
    <property type="entry name" value="Putative zinc finger homeobox protein 4"/>
    <property type="match status" value="1"/>
</dbReference>
<feature type="region of interest" description="Disordered" evidence="12">
    <location>
        <begin position="341"/>
        <end position="366"/>
    </location>
</feature>
<dbReference type="PROSITE" id="PS00028">
    <property type="entry name" value="ZINC_FINGER_C2H2_1"/>
    <property type="match status" value="3"/>
</dbReference>
<feature type="compositionally biased region" description="Polar residues" evidence="12">
    <location>
        <begin position="1344"/>
        <end position="1368"/>
    </location>
</feature>
<keyword evidence="3" id="KW-0677">Repeat</keyword>
<accession>A0A9D3T0G5</accession>
<dbReference type="InterPro" id="IPR036236">
    <property type="entry name" value="Znf_C2H2_sf"/>
</dbReference>
<feature type="DNA-binding region" description="Homeobox" evidence="10">
    <location>
        <begin position="794"/>
        <end position="853"/>
    </location>
</feature>
<organism evidence="15 16">
    <name type="scientific">Megalops atlanticus</name>
    <name type="common">Tarpon</name>
    <name type="synonym">Clupea gigantea</name>
    <dbReference type="NCBI Taxonomy" id="7932"/>
    <lineage>
        <taxon>Eukaryota</taxon>
        <taxon>Metazoa</taxon>
        <taxon>Chordata</taxon>
        <taxon>Craniata</taxon>
        <taxon>Vertebrata</taxon>
        <taxon>Euteleostomi</taxon>
        <taxon>Actinopterygii</taxon>
        <taxon>Neopterygii</taxon>
        <taxon>Teleostei</taxon>
        <taxon>Elopiformes</taxon>
        <taxon>Megalopidae</taxon>
        <taxon>Megalops</taxon>
    </lineage>
</organism>
<feature type="compositionally biased region" description="Basic and acidic residues" evidence="12">
    <location>
        <begin position="475"/>
        <end position="497"/>
    </location>
</feature>
<dbReference type="Gene3D" id="1.10.10.60">
    <property type="entry name" value="Homeodomain-like"/>
    <property type="match status" value="4"/>
</dbReference>
<feature type="domain" description="C2H2-type" evidence="14">
    <location>
        <begin position="388"/>
        <end position="410"/>
    </location>
</feature>
<dbReference type="InterPro" id="IPR013087">
    <property type="entry name" value="Znf_C2H2_type"/>
</dbReference>
<keyword evidence="16" id="KW-1185">Reference proteome</keyword>
<dbReference type="InterPro" id="IPR051968">
    <property type="entry name" value="ZnFinger_Homeobox_TR"/>
</dbReference>
<name>A0A9D3T0G5_MEGAT</name>
<feature type="DNA-binding region" description="Homeobox" evidence="10">
    <location>
        <begin position="497"/>
        <end position="556"/>
    </location>
</feature>
<evidence type="ECO:0000259" key="13">
    <source>
        <dbReference type="PROSITE" id="PS50071"/>
    </source>
</evidence>
<feature type="compositionally biased region" description="Low complexity" evidence="12">
    <location>
        <begin position="1058"/>
        <end position="1070"/>
    </location>
</feature>
<feature type="region of interest" description="Disordered" evidence="12">
    <location>
        <begin position="976"/>
        <end position="1104"/>
    </location>
</feature>
<keyword evidence="6 10" id="KW-0238">DNA-binding</keyword>
<dbReference type="PROSITE" id="PS00027">
    <property type="entry name" value="HOMEOBOX_1"/>
    <property type="match status" value="1"/>
</dbReference>
<feature type="compositionally biased region" description="Basic and acidic residues" evidence="12">
    <location>
        <begin position="1035"/>
        <end position="1052"/>
    </location>
</feature>
<dbReference type="CDD" id="cd00086">
    <property type="entry name" value="homeodomain"/>
    <property type="match status" value="4"/>
</dbReference>
<dbReference type="SUPFAM" id="SSF46689">
    <property type="entry name" value="Homeodomain-like"/>
    <property type="match status" value="4"/>
</dbReference>
<feature type="region of interest" description="Disordered" evidence="12">
    <location>
        <begin position="1180"/>
        <end position="1243"/>
    </location>
</feature>
<dbReference type="InterPro" id="IPR017970">
    <property type="entry name" value="Homeobox_CS"/>
</dbReference>
<feature type="DNA-binding region" description="Homeobox" evidence="10">
    <location>
        <begin position="45"/>
        <end position="104"/>
    </location>
</feature>
<dbReference type="InterPro" id="IPR009057">
    <property type="entry name" value="Homeodomain-like_sf"/>
</dbReference>
<feature type="compositionally biased region" description="Basic and acidic residues" evidence="12">
    <location>
        <begin position="1212"/>
        <end position="1230"/>
    </location>
</feature>
<feature type="domain" description="Homeobox" evidence="13">
    <location>
        <begin position="495"/>
        <end position="555"/>
    </location>
</feature>
<dbReference type="PANTHER" id="PTHR45891">
    <property type="entry name" value="ZINC FINGER HOMEOBOX PROTEIN"/>
    <property type="match status" value="1"/>
</dbReference>
<feature type="domain" description="Homeobox" evidence="13">
    <location>
        <begin position="792"/>
        <end position="852"/>
    </location>
</feature>
<evidence type="ECO:0000256" key="1">
    <source>
        <dbReference type="ARBA" id="ARBA00004123"/>
    </source>
</evidence>
<dbReference type="EMBL" id="JAFDVH010000024">
    <property type="protein sequence ID" value="KAG7455431.1"/>
    <property type="molecule type" value="Genomic_DNA"/>
</dbReference>
<reference evidence="15" key="1">
    <citation type="submission" date="2021-01" db="EMBL/GenBank/DDBJ databases">
        <authorList>
            <person name="Zahm M."/>
            <person name="Roques C."/>
            <person name="Cabau C."/>
            <person name="Klopp C."/>
            <person name="Donnadieu C."/>
            <person name="Jouanno E."/>
            <person name="Lampietro C."/>
            <person name="Louis A."/>
            <person name="Herpin A."/>
            <person name="Echchiki A."/>
            <person name="Berthelot C."/>
            <person name="Parey E."/>
            <person name="Roest-Crollius H."/>
            <person name="Braasch I."/>
            <person name="Postlethwait J."/>
            <person name="Bobe J."/>
            <person name="Montfort J."/>
            <person name="Bouchez O."/>
            <person name="Begum T."/>
            <person name="Mejri S."/>
            <person name="Adams A."/>
            <person name="Chen W.-J."/>
            <person name="Guiguen Y."/>
        </authorList>
    </citation>
    <scope>NUCLEOTIDE SEQUENCE</scope>
    <source>
        <strain evidence="15">YG-15Mar2019-1</strain>
        <tissue evidence="15">Brain</tissue>
    </source>
</reference>
<dbReference type="GO" id="GO:0000978">
    <property type="term" value="F:RNA polymerase II cis-regulatory region sequence-specific DNA binding"/>
    <property type="evidence" value="ECO:0007669"/>
    <property type="project" value="TreeGrafter"/>
</dbReference>
<evidence type="ECO:0000313" key="16">
    <source>
        <dbReference type="Proteomes" id="UP001046870"/>
    </source>
</evidence>
<keyword evidence="4 9" id="KW-0863">Zinc-finger</keyword>
<evidence type="ECO:0000256" key="2">
    <source>
        <dbReference type="ARBA" id="ARBA00022723"/>
    </source>
</evidence>
<comment type="caution">
    <text evidence="15">The sequence shown here is derived from an EMBL/GenBank/DDBJ whole genome shotgun (WGS) entry which is preliminary data.</text>
</comment>
<dbReference type="InterPro" id="IPR001356">
    <property type="entry name" value="HD"/>
</dbReference>
<feature type="compositionally biased region" description="Low complexity" evidence="12">
    <location>
        <begin position="297"/>
        <end position="311"/>
    </location>
</feature>
<feature type="compositionally biased region" description="Pro residues" evidence="12">
    <location>
        <begin position="1017"/>
        <end position="1026"/>
    </location>
</feature>
<dbReference type="GO" id="GO:0005634">
    <property type="term" value="C:nucleus"/>
    <property type="evidence" value="ECO:0007669"/>
    <property type="project" value="UniProtKB-SubCell"/>
</dbReference>
<sequence>MVQHPGLPPHLTPKLPSVGSLPTDLAQLGYQQFGMDAGLPQQSESKQPSTLITEDQLKFLQACFGSNSPPDDEQVKGIAEELGLHQKVIKHRFPNTLSKEKQQSKESSCNLSIPPITTLGELGIQFQTGGVEHPKSYPAINKRPSKTRFEDYQIRVLQDFFDINAYPKDDEVEQLSSALNLPSRAIVIWFQNARQRARKRYENHADSAEDDERKEKRKKEFIKTSSMQYQCVKCSVAFLRIFDLITHQKECCKDEDNDVRDDECQILGCVDSIDHNLQKVSGHTNSSKHPLDTVTRSHSGSPSLPSPQSSSGKVFLKNTEKPKQFEGSPPRVVKALPDLRPTQTSAPQFPMQKTPQKPKSHSAAVPPSPLSLAISSLMNGLPSKMLQYQCEQCKIAFPSMELWQEHQRLHLLTTQKQYLHSQFLERSLDMPYMIFDPSSTLTTGQLPSATFPHRREQNRPAHSAQSDSGSSFLKRKLDNQEENGSSDKEGMEDLQRDKRPRTTITPEQLEILYSKYLLDSNPTRKMLDHIADEVGLKKRVVQVWFQNTRARERKGQFRAVGTVQSHKKCTFCRALFKATSALESHIRSKHWQEAKQVGYSLPPSPTVSHDDGGESQQKYSDSEYPPLLTKIESSESELPEYEPPAASSSPFKYSEAPIDYVSPSFIKAENDEGTEDLSANAVEVSHDQSKTDFDETCSVTTATSDTSTGYGGHSEPGEGKMNTMQNADTFRERSFPFNQANLSLSFSGREKREDDFDYVADQNETMSLADPSSPHPFSRNFLEFGRSSGDRPGHRRSRTQMSNQQVRVLKACFSDCRMPTMQECEMLGDKIGLAKRVVQVWFQNARAKEKKFKINVGKPFIVSQSSPDGPQLECTLCGARFAATFPVREHVFSKMHVDKLQEMLRNQAEQEKDHLTPATVRQLMVQKELEHFKKRAMDSLSVTAQQETPTDSSALLSLGWPPSFLGIPNLPSAVNGPSSLPGLPPKTAGSPGATTHGFPSPVTTSPAVSLSPTPAKTSPPPPPPSVPSTSLASYHTKEQNPEKQTLKADPEKRKKSGDSQQQGKQCQAGGCHTNSKKRERPSPEKGGNGTGKERARARLPPSAAARDPAALLTGQFLPYFFPGLVPCLSPQLPGFVQSGSFPPLSRMESLFPYGPALPQAMASLSPEALLQQCQQYQRSFQDALQRQKPPEGQRQKAAPTKQSNQSPGTPQPKEEGRASAAERSELEPVRTGRGAVSPETFTSPSVRHKFGCGKCRKTFADEESAVRHQQSSCCFGQPFSDLQEAMLRQVAGSKYNYLAGSMAMRRNKALNQHAGSNPHKEKAVTQPVRDTKEHTRLLPHAAHSANTTSTSRPSNISHLNISCPSIES</sequence>
<feature type="region of interest" description="Disordered" evidence="12">
    <location>
        <begin position="598"/>
        <end position="626"/>
    </location>
</feature>
<evidence type="ECO:0000256" key="6">
    <source>
        <dbReference type="ARBA" id="ARBA00023125"/>
    </source>
</evidence>
<evidence type="ECO:0000256" key="3">
    <source>
        <dbReference type="ARBA" id="ARBA00022737"/>
    </source>
</evidence>
<evidence type="ECO:0000256" key="8">
    <source>
        <dbReference type="ARBA" id="ARBA00023242"/>
    </source>
</evidence>
<dbReference type="Pfam" id="PF00046">
    <property type="entry name" value="Homeodomain"/>
    <property type="match status" value="4"/>
</dbReference>
<keyword evidence="5" id="KW-0862">Zinc</keyword>
<feature type="region of interest" description="Disordered" evidence="12">
    <location>
        <begin position="1312"/>
        <end position="1368"/>
    </location>
</feature>
<comment type="subcellular location">
    <subcellularLocation>
        <location evidence="1 10 11">Nucleus</location>
    </subcellularLocation>
</comment>
<dbReference type="GO" id="GO:0008270">
    <property type="term" value="F:zinc ion binding"/>
    <property type="evidence" value="ECO:0007669"/>
    <property type="project" value="UniProtKB-KW"/>
</dbReference>
<feature type="compositionally biased region" description="Basic and acidic residues" evidence="12">
    <location>
        <begin position="1318"/>
        <end position="1336"/>
    </location>
</feature>
<feature type="compositionally biased region" description="Polar residues" evidence="12">
    <location>
        <begin position="341"/>
        <end position="357"/>
    </location>
</feature>
<keyword evidence="2" id="KW-0479">Metal-binding</keyword>
<dbReference type="SMART" id="SM00355">
    <property type="entry name" value="ZnF_C2H2"/>
    <property type="match status" value="5"/>
</dbReference>
<dbReference type="Proteomes" id="UP001046870">
    <property type="component" value="Chromosome 24"/>
</dbReference>
<evidence type="ECO:0000256" key="7">
    <source>
        <dbReference type="ARBA" id="ARBA00023155"/>
    </source>
</evidence>
<dbReference type="PANTHER" id="PTHR45891:SF2">
    <property type="entry name" value="ZINC FINGER HOMEOBOX PROTEIN 4"/>
    <property type="match status" value="1"/>
</dbReference>
<dbReference type="SMART" id="SM00389">
    <property type="entry name" value="HOX"/>
    <property type="match status" value="4"/>
</dbReference>
<evidence type="ECO:0000313" key="15">
    <source>
        <dbReference type="EMBL" id="KAG7455431.1"/>
    </source>
</evidence>
<evidence type="ECO:0008006" key="17">
    <source>
        <dbReference type="Google" id="ProtNLM"/>
    </source>
</evidence>
<dbReference type="PROSITE" id="PS50071">
    <property type="entry name" value="HOMEOBOX_2"/>
    <property type="match status" value="4"/>
</dbReference>
<keyword evidence="8 10" id="KW-0539">Nucleus</keyword>
<evidence type="ECO:0000256" key="10">
    <source>
        <dbReference type="PROSITE-ProRule" id="PRU00108"/>
    </source>
</evidence>
<feature type="DNA-binding region" description="Homeobox" evidence="10">
    <location>
        <begin position="142"/>
        <end position="201"/>
    </location>
</feature>
<evidence type="ECO:0000256" key="9">
    <source>
        <dbReference type="PROSITE-ProRule" id="PRU00042"/>
    </source>
</evidence>
<feature type="region of interest" description="Disordered" evidence="12">
    <location>
        <begin position="766"/>
        <end position="801"/>
    </location>
</feature>
<dbReference type="SUPFAM" id="SSF57667">
    <property type="entry name" value="beta-beta-alpha zinc fingers"/>
    <property type="match status" value="2"/>
</dbReference>
<feature type="region of interest" description="Disordered" evidence="12">
    <location>
        <begin position="280"/>
        <end position="314"/>
    </location>
</feature>
<dbReference type="PROSITE" id="PS50157">
    <property type="entry name" value="ZINC_FINGER_C2H2_2"/>
    <property type="match status" value="2"/>
</dbReference>
<protein>
    <recommendedName>
        <fullName evidence="17">Zinc finger homeobox 4</fullName>
    </recommendedName>
</protein>
<feature type="domain" description="C2H2-type" evidence="14">
    <location>
        <begin position="567"/>
        <end position="595"/>
    </location>
</feature>
<evidence type="ECO:0000256" key="11">
    <source>
        <dbReference type="RuleBase" id="RU000682"/>
    </source>
</evidence>
<feature type="region of interest" description="Disordered" evidence="12">
    <location>
        <begin position="701"/>
        <end position="720"/>
    </location>
</feature>
<evidence type="ECO:0000259" key="14">
    <source>
        <dbReference type="PROSITE" id="PS50157"/>
    </source>
</evidence>
<evidence type="ECO:0000256" key="12">
    <source>
        <dbReference type="SAM" id="MobiDB-lite"/>
    </source>
</evidence>
<feature type="region of interest" description="Disordered" evidence="12">
    <location>
        <begin position="634"/>
        <end position="653"/>
    </location>
</feature>